<dbReference type="PIRSF" id="PIRSF028103">
    <property type="entry name" value="GcvR"/>
    <property type="match status" value="1"/>
</dbReference>
<dbReference type="PATRIC" id="fig|317659.3.peg.1229"/>
<dbReference type="Proteomes" id="UP000051335">
    <property type="component" value="Unassembled WGS sequence"/>
</dbReference>
<dbReference type="SUPFAM" id="SSF55021">
    <property type="entry name" value="ACT-like"/>
    <property type="match status" value="2"/>
</dbReference>
<keyword evidence="4" id="KW-1185">Reference proteome</keyword>
<dbReference type="PANTHER" id="PTHR34875">
    <property type="entry name" value="UPF0237 PROTEIN MJ1558"/>
    <property type="match status" value="1"/>
</dbReference>
<feature type="domain" description="ACT" evidence="2">
    <location>
        <begin position="126"/>
        <end position="205"/>
    </location>
</feature>
<dbReference type="GO" id="GO:0006355">
    <property type="term" value="P:regulation of DNA-templated transcription"/>
    <property type="evidence" value="ECO:0007669"/>
    <property type="project" value="UniProtKB-UniRule"/>
</dbReference>
<evidence type="ECO:0000259" key="2">
    <source>
        <dbReference type="PROSITE" id="PS51671"/>
    </source>
</evidence>
<comment type="caution">
    <text evidence="3">The sequence shown here is derived from an EMBL/GenBank/DDBJ whole genome shotgun (WGS) entry which is preliminary data.</text>
</comment>
<dbReference type="AlphaFoldDB" id="A0A0P9NTR5"/>
<reference evidence="3 4" key="1">
    <citation type="submission" date="2015-09" db="EMBL/GenBank/DDBJ databases">
        <title>Genome announcement of multiple Pseudomonas syringae strains.</title>
        <authorList>
            <person name="Thakur S."/>
            <person name="Wang P.W."/>
            <person name="Gong Y."/>
            <person name="Weir B.S."/>
            <person name="Guttman D.S."/>
        </authorList>
    </citation>
    <scope>NUCLEOTIDE SEQUENCE [LARGE SCALE GENOMIC DNA]</scope>
    <source>
        <strain evidence="3 4">ICMP17001</strain>
    </source>
</reference>
<dbReference type="CDD" id="cd04869">
    <property type="entry name" value="ACT_GcvR_2"/>
    <property type="match status" value="1"/>
</dbReference>
<dbReference type="EMBL" id="LJQC01000425">
    <property type="protein sequence ID" value="KPX00776.1"/>
    <property type="molecule type" value="Genomic_DNA"/>
</dbReference>
<name>A0A0P9NTR5_9PSED</name>
<keyword evidence="1" id="KW-0678">Repressor</keyword>
<accession>A0A0P9NTR5</accession>
<dbReference type="InterPro" id="IPR045865">
    <property type="entry name" value="ACT-like_dom_sf"/>
</dbReference>
<organism evidence="3 4">
    <name type="scientific">Pseudomonas syringae pv. coryli</name>
    <dbReference type="NCBI Taxonomy" id="317659"/>
    <lineage>
        <taxon>Bacteria</taxon>
        <taxon>Pseudomonadati</taxon>
        <taxon>Pseudomonadota</taxon>
        <taxon>Gammaproteobacteria</taxon>
        <taxon>Pseudomonadales</taxon>
        <taxon>Pseudomonadaceae</taxon>
        <taxon>Pseudomonas</taxon>
    </lineage>
</organism>
<dbReference type="PROSITE" id="PS51671">
    <property type="entry name" value="ACT"/>
    <property type="match status" value="1"/>
</dbReference>
<evidence type="ECO:0000256" key="1">
    <source>
        <dbReference type="PIRNR" id="PIRNR028103"/>
    </source>
</evidence>
<gene>
    <name evidence="3" type="ORF">ALO75_04267</name>
</gene>
<sequence length="208" mass="22350">MANGTRFTASELPLGHAYTGMTDAVSKPSVHKEELTVDHLVVTLVAPDKPGQVERISKCIAEHGGNWLESRMSRMAGQFAGILKVGVEAEKYDDLIKALNGLSAHGIRMLLAESVVETSDTTRLISMELVGNDRPGIVRDITRLLAGQGVNVEHLITDVSPAPMSSELLFQANAVLGVPQDLPLDDLQMALETLADDLMVELVLGAKE</sequence>
<evidence type="ECO:0000313" key="3">
    <source>
        <dbReference type="EMBL" id="KPX00776.1"/>
    </source>
</evidence>
<dbReference type="PANTHER" id="PTHR34875:SF6">
    <property type="entry name" value="UPF0237 PROTEIN MJ1558"/>
    <property type="match status" value="1"/>
</dbReference>
<dbReference type="InterPro" id="IPR016867">
    <property type="entry name" value="GcvR"/>
</dbReference>
<proteinExistence type="predicted"/>
<evidence type="ECO:0000313" key="4">
    <source>
        <dbReference type="Proteomes" id="UP000051335"/>
    </source>
</evidence>
<dbReference type="Gene3D" id="3.30.70.260">
    <property type="match status" value="2"/>
</dbReference>
<keyword evidence="1" id="KW-0804">Transcription</keyword>
<dbReference type="InterPro" id="IPR002912">
    <property type="entry name" value="ACT_dom"/>
</dbReference>
<protein>
    <recommendedName>
        <fullName evidence="1">Glycine cleavage system transcriptional repressor</fullName>
    </recommendedName>
</protein>
<comment type="subcellular location">
    <subcellularLocation>
        <location evidence="1">Cytoplasm</location>
    </subcellularLocation>
</comment>
<keyword evidence="1" id="KW-0963">Cytoplasm</keyword>
<dbReference type="Pfam" id="PF13740">
    <property type="entry name" value="ACT_6"/>
    <property type="match status" value="1"/>
</dbReference>
<dbReference type="GO" id="GO:0005737">
    <property type="term" value="C:cytoplasm"/>
    <property type="evidence" value="ECO:0007669"/>
    <property type="project" value="UniProtKB-SubCell"/>
</dbReference>
<dbReference type="InterPro" id="IPR050990">
    <property type="entry name" value="UPF0237/GcvR_regulator"/>
</dbReference>